<gene>
    <name evidence="3" type="ORF">CK203_098419</name>
</gene>
<dbReference type="SUPFAM" id="SSF50630">
    <property type="entry name" value="Acid proteases"/>
    <property type="match status" value="1"/>
</dbReference>
<dbReference type="Proteomes" id="UP000288805">
    <property type="component" value="Unassembled WGS sequence"/>
</dbReference>
<evidence type="ECO:0000313" key="3">
    <source>
        <dbReference type="EMBL" id="RVW48633.1"/>
    </source>
</evidence>
<evidence type="ECO:0000313" key="4">
    <source>
        <dbReference type="Proteomes" id="UP000288805"/>
    </source>
</evidence>
<dbReference type="PANTHER" id="PTHR33067">
    <property type="entry name" value="RNA-DIRECTED DNA POLYMERASE-RELATED"/>
    <property type="match status" value="1"/>
</dbReference>
<feature type="compositionally biased region" description="Polar residues" evidence="1">
    <location>
        <begin position="424"/>
        <end position="433"/>
    </location>
</feature>
<dbReference type="Pfam" id="PF13650">
    <property type="entry name" value="Asp_protease_2"/>
    <property type="match status" value="1"/>
</dbReference>
<feature type="region of interest" description="Disordered" evidence="1">
    <location>
        <begin position="418"/>
        <end position="502"/>
    </location>
</feature>
<dbReference type="AlphaFoldDB" id="A0A438ELM2"/>
<dbReference type="Gene3D" id="2.40.70.10">
    <property type="entry name" value="Acid Proteases"/>
    <property type="match status" value="1"/>
</dbReference>
<feature type="region of interest" description="Disordered" evidence="1">
    <location>
        <begin position="1"/>
        <end position="23"/>
    </location>
</feature>
<protein>
    <recommendedName>
        <fullName evidence="2">Retrotransposon gag domain-containing protein</fullName>
    </recommendedName>
</protein>
<comment type="caution">
    <text evidence="3">The sequence shown here is derived from an EMBL/GenBank/DDBJ whole genome shotgun (WGS) entry which is preliminary data.</text>
</comment>
<sequence length="861" mass="99183">MENQEENQQTQQGPNNGNSHMSRSMREYMHPQRIGMGSCIVLPNEPIVIKTHLVPLLPQFHGMENENPYTHIKDFEEVCHTFQEGTASIELMRLKLFPFTLKDKAKLWFNSLRPQSIRSWLELQTTFLKKFFPIHRTSGLKRQITNFVALDNEKFYACWERYMEVVSACPHHGFDTWMLVSYFYEGMSPTMKQLLETMCGGDFMSKSPDEAFEFLNYVAEISRSWDEPHERDLHKSKSQSNSKGRMYMLNEDVDLQAKMIALTKRLEELEAKGFHEVNAIYDNPIYMEQCSSYQSIEHEVSDCPTIPAMGERLVENHPNMSWNCGQEQFSSRQHSQSQQFMEDSPQQVSLVEQAIVNLSKILGDFIGDQKNINTQVNQRIDHVETSFNQKFDSLQTNLTQRIDNMQLAISKLTSMHTMQEKGKFSSQPQQNPSGVHEIGETSESSIEKDEVKAVITLRGGKQVDQPMPKPKENKRGEQKENVKEQEKGKEVNDDNRSKEDEIVKEEVKKKDMLLAPPFPKALQSKKVVNNAPEIFEVLKQVKVNIPLLDMIRQVPAYVKFLKDLCTIKRGMHLKKKAFLTEQVSAIIQCKTPIKYKDPGCPTISVNIGNTFVKRALLDLGASVNLLPYSVYKQLGLGELKSTSITLSLADRSVKFPRGIIEDVLIQIDNFYYPVDFVVLDTEQGTSGLNHVPIILGRPFLATTNALINCRSGVMQLTFGNMTIELNIFHSCKKHGTQEEEELKEAYLIELPMKELVKEKVEDNFSKLGEAISNEWIEVWRINEEIQPLKLMKWSFSFKKVKTMKHGVHNNPKTMKKKLKEWHDQLIQKNKLKEGYFKPYIFPGKLKYQGVGPFIVCKPYPN</sequence>
<dbReference type="CDD" id="cd00303">
    <property type="entry name" value="retropepsin_like"/>
    <property type="match status" value="1"/>
</dbReference>
<dbReference type="PANTHER" id="PTHR33067:SF32">
    <property type="entry name" value="ASPARTIC PEPTIDASE DDI1-TYPE DOMAIN-CONTAINING PROTEIN"/>
    <property type="match status" value="1"/>
</dbReference>
<proteinExistence type="predicted"/>
<dbReference type="Pfam" id="PF03732">
    <property type="entry name" value="Retrotrans_gag"/>
    <property type="match status" value="1"/>
</dbReference>
<reference evidence="3 4" key="1">
    <citation type="journal article" date="2018" name="PLoS Genet.">
        <title>Population sequencing reveals clonal diversity and ancestral inbreeding in the grapevine cultivar Chardonnay.</title>
        <authorList>
            <person name="Roach M.J."/>
            <person name="Johnson D.L."/>
            <person name="Bohlmann J."/>
            <person name="van Vuuren H.J."/>
            <person name="Jones S.J."/>
            <person name="Pretorius I.S."/>
            <person name="Schmidt S.A."/>
            <person name="Borneman A.R."/>
        </authorList>
    </citation>
    <scope>NUCLEOTIDE SEQUENCE [LARGE SCALE GENOMIC DNA]</scope>
    <source>
        <strain evidence="4">cv. Chardonnay</strain>
        <tissue evidence="3">Leaf</tissue>
    </source>
</reference>
<name>A0A438ELM2_VITVI</name>
<evidence type="ECO:0000259" key="2">
    <source>
        <dbReference type="Pfam" id="PF03732"/>
    </source>
</evidence>
<feature type="compositionally biased region" description="Basic and acidic residues" evidence="1">
    <location>
        <begin position="469"/>
        <end position="502"/>
    </location>
</feature>
<feature type="compositionally biased region" description="Low complexity" evidence="1">
    <location>
        <begin position="1"/>
        <end position="18"/>
    </location>
</feature>
<feature type="domain" description="Retrotransposon gag" evidence="2">
    <location>
        <begin position="95"/>
        <end position="188"/>
    </location>
</feature>
<evidence type="ECO:0000256" key="1">
    <source>
        <dbReference type="SAM" id="MobiDB-lite"/>
    </source>
</evidence>
<dbReference type="EMBL" id="QGNW01001248">
    <property type="protein sequence ID" value="RVW48633.1"/>
    <property type="molecule type" value="Genomic_DNA"/>
</dbReference>
<dbReference type="InterPro" id="IPR005162">
    <property type="entry name" value="Retrotrans_gag_dom"/>
</dbReference>
<accession>A0A438ELM2</accession>
<organism evidence="3 4">
    <name type="scientific">Vitis vinifera</name>
    <name type="common">Grape</name>
    <dbReference type="NCBI Taxonomy" id="29760"/>
    <lineage>
        <taxon>Eukaryota</taxon>
        <taxon>Viridiplantae</taxon>
        <taxon>Streptophyta</taxon>
        <taxon>Embryophyta</taxon>
        <taxon>Tracheophyta</taxon>
        <taxon>Spermatophyta</taxon>
        <taxon>Magnoliopsida</taxon>
        <taxon>eudicotyledons</taxon>
        <taxon>Gunneridae</taxon>
        <taxon>Pentapetalae</taxon>
        <taxon>rosids</taxon>
        <taxon>Vitales</taxon>
        <taxon>Vitaceae</taxon>
        <taxon>Viteae</taxon>
        <taxon>Vitis</taxon>
    </lineage>
</organism>
<dbReference type="InterPro" id="IPR021109">
    <property type="entry name" value="Peptidase_aspartic_dom_sf"/>
</dbReference>